<dbReference type="Proteomes" id="UP000321258">
    <property type="component" value="Unassembled WGS sequence"/>
</dbReference>
<dbReference type="AlphaFoldDB" id="A0A512IK05"/>
<dbReference type="OrthoDB" id="8006143at2"/>
<feature type="compositionally biased region" description="Basic and acidic residues" evidence="1">
    <location>
        <begin position="231"/>
        <end position="241"/>
    </location>
</feature>
<sequence length="250" mass="25118">MLAGVVLAGAAAAYAGLKGPALVPQNAIVANDAIVAKEAPRGSADPSSRPASPGVGVPRDEAQTVGAPSAPQLPADPEPAVATTGSTFQRRLATAGLPDPDANAIGTTDAPVTAFPPNAAVEPEPPSSVPPAPETPVAATHESAAAEPSQTKASPPQPNPKLDALVARAEQLLAAGDVTRARQFFGRIAADGDARGALGMARSYDEQILRTLPAGGLAANPAQSQWWYEKAKTLDAADQPDRGGPTSAAR</sequence>
<dbReference type="EMBL" id="BJZT01000005">
    <property type="protein sequence ID" value="GEO98050.1"/>
    <property type="molecule type" value="Genomic_DNA"/>
</dbReference>
<evidence type="ECO:0000313" key="2">
    <source>
        <dbReference type="EMBL" id="GEO98050.1"/>
    </source>
</evidence>
<evidence type="ECO:0000256" key="1">
    <source>
        <dbReference type="SAM" id="MobiDB-lite"/>
    </source>
</evidence>
<dbReference type="RefSeq" id="WP_147076347.1">
    <property type="nucleotide sequence ID" value="NZ_BJZT01000005.1"/>
</dbReference>
<keyword evidence="3" id="KW-1185">Reference proteome</keyword>
<reference evidence="2 3" key="1">
    <citation type="submission" date="2019-07" db="EMBL/GenBank/DDBJ databases">
        <title>Whole genome shotgun sequence of Methylobacterium haplocladii NBRC 107714.</title>
        <authorList>
            <person name="Hosoyama A."/>
            <person name="Uohara A."/>
            <person name="Ohji S."/>
            <person name="Ichikawa N."/>
        </authorList>
    </citation>
    <scope>NUCLEOTIDE SEQUENCE [LARGE SCALE GENOMIC DNA]</scope>
    <source>
        <strain evidence="2 3">NBRC 107714</strain>
    </source>
</reference>
<feature type="compositionally biased region" description="Pro residues" evidence="1">
    <location>
        <begin position="123"/>
        <end position="134"/>
    </location>
</feature>
<gene>
    <name evidence="2" type="ORF">MHA02_04380</name>
</gene>
<comment type="caution">
    <text evidence="2">The sequence shown here is derived from an EMBL/GenBank/DDBJ whole genome shotgun (WGS) entry which is preliminary data.</text>
</comment>
<evidence type="ECO:0000313" key="3">
    <source>
        <dbReference type="Proteomes" id="UP000321258"/>
    </source>
</evidence>
<accession>A0A512IK05</accession>
<feature type="region of interest" description="Disordered" evidence="1">
    <location>
        <begin position="38"/>
        <end position="161"/>
    </location>
</feature>
<feature type="region of interest" description="Disordered" evidence="1">
    <location>
        <begin position="231"/>
        <end position="250"/>
    </location>
</feature>
<name>A0A512IK05_9HYPH</name>
<organism evidence="2 3">
    <name type="scientific">Methylobacterium haplocladii</name>
    <dbReference type="NCBI Taxonomy" id="1176176"/>
    <lineage>
        <taxon>Bacteria</taxon>
        <taxon>Pseudomonadati</taxon>
        <taxon>Pseudomonadota</taxon>
        <taxon>Alphaproteobacteria</taxon>
        <taxon>Hyphomicrobiales</taxon>
        <taxon>Methylobacteriaceae</taxon>
        <taxon>Methylobacterium</taxon>
    </lineage>
</organism>
<proteinExistence type="predicted"/>
<protein>
    <submittedName>
        <fullName evidence="2">Uncharacterized protein</fullName>
    </submittedName>
</protein>